<feature type="compositionally biased region" description="Low complexity" evidence="2">
    <location>
        <begin position="546"/>
        <end position="560"/>
    </location>
</feature>
<organism evidence="3">
    <name type="scientific">viral metagenome</name>
    <dbReference type="NCBI Taxonomy" id="1070528"/>
    <lineage>
        <taxon>unclassified sequences</taxon>
        <taxon>metagenomes</taxon>
        <taxon>organismal metagenomes</taxon>
    </lineage>
</organism>
<dbReference type="AlphaFoldDB" id="A0A6C0E6V2"/>
<dbReference type="InterPro" id="IPR043913">
    <property type="entry name" value="DUF5764"/>
</dbReference>
<dbReference type="EMBL" id="MN739749">
    <property type="protein sequence ID" value="QHT24794.1"/>
    <property type="molecule type" value="Genomic_DNA"/>
</dbReference>
<feature type="region of interest" description="Disordered" evidence="2">
    <location>
        <begin position="380"/>
        <end position="453"/>
    </location>
</feature>
<name>A0A6C0E6V2_9ZZZZ</name>
<accession>A0A6C0E6V2</accession>
<sequence>MEDAKIAILTDAKQEYSHHLASVLKTPMYKGLKSLYQEADRISKKEKRDNEVLSEFQNLLSQVRLWSQDMINNEFKRISDDSQCDFIKELVTAVFMSHTQILQFVRQGEKAQTKLNIPKPEHFIHKCYINCAREFWKDPIWFYENSSMSANELKKNIRESENIIYTCINDTIRELLPFRRILKTYLKDAYNEEELDKNNIEEPMSGGLSKTYQNNLREIIKSEIASYTADKENSESEIKSLIAQELKLNNDDVEVAETSPKTLTNKVNAQLKNPNDDFIESVPEISLEEMTQLSENSDTDDEEEMKPQINLDIDLEEVKTPKQGDNISFDFNEVDLNLNKADTDLENTDNDSDNDSLHESLDGFDELDLDLKPVSFKQHLDEPLKKPEPIREQVSFRQPTREPLREPLRELVPTREPVKEPTREPLREPLREPVPTREPVKEPLREPAPARELVKEPEPVRELVRESVKESELMREFVKAPSVDGVKQVEFDLGNQKKKNDKNETILVEKENNNKQFDPNFDLDGEVNLWDDTPLQPKQETKLIQNTPKPINDPKPINNTETYTNNDVGPKKFKFFSRN</sequence>
<keyword evidence="1" id="KW-0175">Coiled coil</keyword>
<feature type="coiled-coil region" evidence="1">
    <location>
        <begin position="217"/>
        <end position="251"/>
    </location>
</feature>
<proteinExistence type="predicted"/>
<reference evidence="3" key="1">
    <citation type="journal article" date="2020" name="Nature">
        <title>Giant virus diversity and host interactions through global metagenomics.</title>
        <authorList>
            <person name="Schulz F."/>
            <person name="Roux S."/>
            <person name="Paez-Espino D."/>
            <person name="Jungbluth S."/>
            <person name="Walsh D.A."/>
            <person name="Denef V.J."/>
            <person name="McMahon K.D."/>
            <person name="Konstantinidis K.T."/>
            <person name="Eloe-Fadrosh E.A."/>
            <person name="Kyrpides N.C."/>
            <person name="Woyke T."/>
        </authorList>
    </citation>
    <scope>NUCLEOTIDE SEQUENCE</scope>
    <source>
        <strain evidence="3">GVMAG-M-3300023179-150</strain>
    </source>
</reference>
<feature type="compositionally biased region" description="Polar residues" evidence="2">
    <location>
        <begin position="536"/>
        <end position="545"/>
    </location>
</feature>
<evidence type="ECO:0000256" key="2">
    <source>
        <dbReference type="SAM" id="MobiDB-lite"/>
    </source>
</evidence>
<dbReference type="Pfam" id="PF19068">
    <property type="entry name" value="DUF5764"/>
    <property type="match status" value="1"/>
</dbReference>
<feature type="compositionally biased region" description="Basic and acidic residues" evidence="2">
    <location>
        <begin position="399"/>
        <end position="453"/>
    </location>
</feature>
<evidence type="ECO:0000256" key="1">
    <source>
        <dbReference type="SAM" id="Coils"/>
    </source>
</evidence>
<feature type="region of interest" description="Disordered" evidence="2">
    <location>
        <begin position="509"/>
        <end position="579"/>
    </location>
</feature>
<feature type="compositionally biased region" description="Basic and acidic residues" evidence="2">
    <location>
        <begin position="380"/>
        <end position="391"/>
    </location>
</feature>
<evidence type="ECO:0000313" key="3">
    <source>
        <dbReference type="EMBL" id="QHT24794.1"/>
    </source>
</evidence>
<protein>
    <submittedName>
        <fullName evidence="3">Uncharacterized protein</fullName>
    </submittedName>
</protein>